<evidence type="ECO:0000313" key="4">
    <source>
        <dbReference type="Proteomes" id="UP000231067"/>
    </source>
</evidence>
<keyword evidence="1" id="KW-1133">Transmembrane helix</keyword>
<feature type="signal peptide" evidence="2">
    <location>
        <begin position="1"/>
        <end position="23"/>
    </location>
</feature>
<protein>
    <submittedName>
        <fullName evidence="3">Uncharacterized protein</fullName>
    </submittedName>
</protein>
<gene>
    <name evidence="3" type="ORF">COX18_05645</name>
</gene>
<comment type="caution">
    <text evidence="3">The sequence shown here is derived from an EMBL/GenBank/DDBJ whole genome shotgun (WGS) entry which is preliminary data.</text>
</comment>
<dbReference type="Proteomes" id="UP000231067">
    <property type="component" value="Unassembled WGS sequence"/>
</dbReference>
<accession>A0A2H0A5S1</accession>
<dbReference type="EMBL" id="PCSH01000100">
    <property type="protein sequence ID" value="PIP40773.1"/>
    <property type="molecule type" value="Genomic_DNA"/>
</dbReference>
<dbReference type="AlphaFoldDB" id="A0A2H0A5S1"/>
<feature type="transmembrane region" description="Helical" evidence="1">
    <location>
        <begin position="67"/>
        <end position="89"/>
    </location>
</feature>
<feature type="chain" id="PRO_5013627959" evidence="2">
    <location>
        <begin position="24"/>
        <end position="142"/>
    </location>
</feature>
<evidence type="ECO:0000256" key="2">
    <source>
        <dbReference type="SAM" id="SignalP"/>
    </source>
</evidence>
<keyword evidence="2" id="KW-0732">Signal</keyword>
<proteinExistence type="predicted"/>
<name>A0A2H0A5S1_9BACT</name>
<sequence length="142" mass="16403">MRILHIITVVFIFLLMSSFVAQAQNTQRDDEIIERLIRLEMQMAAMNEKFEIQMTAMNGRIDDLRSLVYVVLGGIMTLICGLLAMMGYVMWDRRTVITPVVKKTKELEQGFEDEKVVLWKVLKGYARVEPRFAEVLKTAGML</sequence>
<evidence type="ECO:0000256" key="1">
    <source>
        <dbReference type="SAM" id="Phobius"/>
    </source>
</evidence>
<reference evidence="3 4" key="1">
    <citation type="submission" date="2017-09" db="EMBL/GenBank/DDBJ databases">
        <title>Depth-based differentiation of microbial function through sediment-hosted aquifers and enrichment of novel symbionts in the deep terrestrial subsurface.</title>
        <authorList>
            <person name="Probst A.J."/>
            <person name="Ladd B."/>
            <person name="Jarett J.K."/>
            <person name="Geller-Mcgrath D.E."/>
            <person name="Sieber C.M."/>
            <person name="Emerson J.B."/>
            <person name="Anantharaman K."/>
            <person name="Thomas B.C."/>
            <person name="Malmstrom R."/>
            <person name="Stieglmeier M."/>
            <person name="Klingl A."/>
            <person name="Woyke T."/>
            <person name="Ryan C.M."/>
            <person name="Banfield J.F."/>
        </authorList>
    </citation>
    <scope>NUCLEOTIDE SEQUENCE [LARGE SCALE GENOMIC DNA]</scope>
    <source>
        <strain evidence="3">CG23_combo_of_CG06-09_8_20_14_all_40_23</strain>
    </source>
</reference>
<organism evidence="3 4">
    <name type="scientific">Candidatus Desantisbacteria bacterium CG23_combo_of_CG06-09_8_20_14_all_40_23</name>
    <dbReference type="NCBI Taxonomy" id="1974550"/>
    <lineage>
        <taxon>Bacteria</taxon>
        <taxon>Candidatus Desantisiibacteriota</taxon>
    </lineage>
</organism>
<evidence type="ECO:0000313" key="3">
    <source>
        <dbReference type="EMBL" id="PIP40773.1"/>
    </source>
</evidence>
<keyword evidence="1" id="KW-0472">Membrane</keyword>
<keyword evidence="1" id="KW-0812">Transmembrane</keyword>